<dbReference type="AlphaFoldDB" id="A0A9P1DSP8"/>
<dbReference type="EMBL" id="CAMXCT020006508">
    <property type="protein sequence ID" value="CAL1168315.1"/>
    <property type="molecule type" value="Genomic_DNA"/>
</dbReference>
<sequence length="467" mass="51380">MAPDAVETHEEAKPSAGGRAAPSTPIEGFEQKSPSKGPTLKRPAAASPGKTPMKAALAKNKAKAKAKAKATAKAKASSAKCKAKAKPKAKSSAAMKRPAAKEEESQQGKKGSWAAPLVQVEPEKEEQEGEEEEHVTQDEAVEPSSAFALPDKGDLDDDENTKNRSKNAKFLKMLKDSSLPDWLVQEWEKASKLTSGKREKQREIVNNCLDHQGGRLVLNVDKPMFQQMSASYKQTLTRDKEKSLPRRLLQGKFNLTDEAFEEALQEGDVVEVKMKGGKTGYMFQSMEHETERGKRAESSVVEQVEGNKKKKLFFEEGVKNWAIGLFEKSKDKAIGEKRPGLLALKDRQAPLSEAQWQQAPSQLKPAQDAFEKCNSAGLKFLQTIGPDNKLDPLYPTLKQLVNDAQAMKGKLAHVWHWKELPTGQDITVEEYDNLMAEAGTLAGRLDESLAGIRGQLNARNQRAKAAK</sequence>
<dbReference type="EMBL" id="CAMXCT030006508">
    <property type="protein sequence ID" value="CAL4802252.1"/>
    <property type="molecule type" value="Genomic_DNA"/>
</dbReference>
<gene>
    <name evidence="2" type="ORF">C1SCF055_LOCUS39799</name>
</gene>
<feature type="compositionally biased region" description="Basic residues" evidence="1">
    <location>
        <begin position="60"/>
        <end position="72"/>
    </location>
</feature>
<reference evidence="3 4" key="2">
    <citation type="submission" date="2024-05" db="EMBL/GenBank/DDBJ databases">
        <authorList>
            <person name="Chen Y."/>
            <person name="Shah S."/>
            <person name="Dougan E. K."/>
            <person name="Thang M."/>
            <person name="Chan C."/>
        </authorList>
    </citation>
    <scope>NUCLEOTIDE SEQUENCE [LARGE SCALE GENOMIC DNA]</scope>
</reference>
<evidence type="ECO:0000313" key="4">
    <source>
        <dbReference type="Proteomes" id="UP001152797"/>
    </source>
</evidence>
<name>A0A9P1DSP8_9DINO</name>
<dbReference type="OrthoDB" id="448381at2759"/>
<dbReference type="Proteomes" id="UP001152797">
    <property type="component" value="Unassembled WGS sequence"/>
</dbReference>
<accession>A0A9P1DSP8</accession>
<comment type="caution">
    <text evidence="2">The sequence shown here is derived from an EMBL/GenBank/DDBJ whole genome shotgun (WGS) entry which is preliminary data.</text>
</comment>
<keyword evidence="4" id="KW-1185">Reference proteome</keyword>
<dbReference type="EMBL" id="CAMXCT010006508">
    <property type="protein sequence ID" value="CAI4014940.1"/>
    <property type="molecule type" value="Genomic_DNA"/>
</dbReference>
<feature type="region of interest" description="Disordered" evidence="1">
    <location>
        <begin position="1"/>
        <end position="164"/>
    </location>
</feature>
<evidence type="ECO:0000256" key="1">
    <source>
        <dbReference type="SAM" id="MobiDB-lite"/>
    </source>
</evidence>
<evidence type="ECO:0000313" key="2">
    <source>
        <dbReference type="EMBL" id="CAI4014940.1"/>
    </source>
</evidence>
<proteinExistence type="predicted"/>
<evidence type="ECO:0000313" key="3">
    <source>
        <dbReference type="EMBL" id="CAL4802252.1"/>
    </source>
</evidence>
<protein>
    <submittedName>
        <fullName evidence="2">Uncharacterized protein</fullName>
    </submittedName>
</protein>
<organism evidence="2">
    <name type="scientific">Cladocopium goreaui</name>
    <dbReference type="NCBI Taxonomy" id="2562237"/>
    <lineage>
        <taxon>Eukaryota</taxon>
        <taxon>Sar</taxon>
        <taxon>Alveolata</taxon>
        <taxon>Dinophyceae</taxon>
        <taxon>Suessiales</taxon>
        <taxon>Symbiodiniaceae</taxon>
        <taxon>Cladocopium</taxon>
    </lineage>
</organism>
<feature type="compositionally biased region" description="Basic and acidic residues" evidence="1">
    <location>
        <begin position="1"/>
        <end position="13"/>
    </location>
</feature>
<feature type="compositionally biased region" description="Acidic residues" evidence="1">
    <location>
        <begin position="123"/>
        <end position="133"/>
    </location>
</feature>
<reference evidence="2" key="1">
    <citation type="submission" date="2022-10" db="EMBL/GenBank/DDBJ databases">
        <authorList>
            <person name="Chen Y."/>
            <person name="Dougan E. K."/>
            <person name="Chan C."/>
            <person name="Rhodes N."/>
            <person name="Thang M."/>
        </authorList>
    </citation>
    <scope>NUCLEOTIDE SEQUENCE</scope>
</reference>